<evidence type="ECO:0000256" key="1">
    <source>
        <dbReference type="PIRNR" id="PIRNR001365"/>
    </source>
</evidence>
<dbReference type="Gene3D" id="3.20.20.70">
    <property type="entry name" value="Aldolase class I"/>
    <property type="match status" value="1"/>
</dbReference>
<dbReference type="RefSeq" id="XP_025341982.1">
    <property type="nucleotide sequence ID" value="XM_025483767.1"/>
</dbReference>
<dbReference type="PRINTS" id="PR00146">
    <property type="entry name" value="DHPICSNTHASE"/>
</dbReference>
<evidence type="ECO:0000313" key="5">
    <source>
        <dbReference type="Proteomes" id="UP000244309"/>
    </source>
</evidence>
<reference evidence="4 5" key="1">
    <citation type="submission" date="2017-12" db="EMBL/GenBank/DDBJ databases">
        <title>Genome Sequence of a Multidrug-Resistant Candida haemulonii Isolate from a Patient with Chronic Leg Ulcers in Israel.</title>
        <authorList>
            <person name="Chow N.A."/>
            <person name="Gade L."/>
            <person name="Batra D."/>
            <person name="Rowe L.A."/>
            <person name="Ben-Ami R."/>
            <person name="Loparev V.N."/>
            <person name="Litvintseva A.P."/>
        </authorList>
    </citation>
    <scope>NUCLEOTIDE SEQUENCE [LARGE SCALE GENOMIC DNA]</scope>
    <source>
        <strain evidence="4 5">B11899</strain>
    </source>
</reference>
<dbReference type="CDD" id="cd00408">
    <property type="entry name" value="DHDPS-like"/>
    <property type="match status" value="1"/>
</dbReference>
<dbReference type="SUPFAM" id="SSF51569">
    <property type="entry name" value="Aldolase"/>
    <property type="match status" value="1"/>
</dbReference>
<dbReference type="VEuPathDB" id="FungiDB:CXQ85_000007"/>
<dbReference type="GO" id="GO:0008840">
    <property type="term" value="F:4-hydroxy-tetrahydrodipicolinate synthase activity"/>
    <property type="evidence" value="ECO:0007669"/>
    <property type="project" value="TreeGrafter"/>
</dbReference>
<dbReference type="OrthoDB" id="191315at2759"/>
<protein>
    <recommendedName>
        <fullName evidence="6">Dihydrodipicolinate synthase</fullName>
    </recommendedName>
</protein>
<dbReference type="InterPro" id="IPR013785">
    <property type="entry name" value="Aldolase_TIM"/>
</dbReference>
<dbReference type="Pfam" id="PF00701">
    <property type="entry name" value="DHDPS"/>
    <property type="match status" value="1"/>
</dbReference>
<feature type="active site" description="Schiff-base intermediate with substrate" evidence="2">
    <location>
        <position position="165"/>
    </location>
</feature>
<keyword evidence="1" id="KW-0456">Lyase</keyword>
<dbReference type="STRING" id="45357.A0A2V1ATF5"/>
<dbReference type="EMBL" id="PKFO01000005">
    <property type="protein sequence ID" value="PVH21042.1"/>
    <property type="molecule type" value="Genomic_DNA"/>
</dbReference>
<dbReference type="Proteomes" id="UP000244309">
    <property type="component" value="Unassembled WGS sequence"/>
</dbReference>
<dbReference type="PANTHER" id="PTHR12128:SF68">
    <property type="entry name" value="DIHYDRODIPICOLINATE SYNTHETASE"/>
    <property type="match status" value="1"/>
</dbReference>
<sequence>MIKRGIYTPVPTFFKKDLKTIDFETQVKHAQFLKNNGIAGLIVMGSTGEMGHLTRKERAQVVSHIHKSVPDFPIMGGVSQHCTEEALAEISSLKQAGASHALVLPSSYFGPSIKQQGIIDWYTEVADNSELPILIYIYPGVTNNVVVEPSTVVTLSRHPNIVGTKISHGDVAHHTAIGLNPSIKVGKFTCLTGLGQILLPALSVGFDGTVDALSGAFPKLYVNILKAYDSGDLATAESLQWIATLGEELVVRFGVIGIKKAIQKATGFGETYLGRAPLNQDVSGWEDYEDCFTECADAERTL</sequence>
<feature type="binding site" evidence="3">
    <location>
        <position position="210"/>
    </location>
    <ligand>
        <name>pyruvate</name>
        <dbReference type="ChEBI" id="CHEBI:15361"/>
    </ligand>
</feature>
<proteinExistence type="inferred from homology"/>
<accession>A0A2V1ATF5</accession>
<name>A0A2V1ATF5_9ASCO</name>
<organism evidence="4 5">
    <name type="scientific">Candidozyma haemuli</name>
    <dbReference type="NCBI Taxonomy" id="45357"/>
    <lineage>
        <taxon>Eukaryota</taxon>
        <taxon>Fungi</taxon>
        <taxon>Dikarya</taxon>
        <taxon>Ascomycota</taxon>
        <taxon>Saccharomycotina</taxon>
        <taxon>Pichiomycetes</taxon>
        <taxon>Metschnikowiaceae</taxon>
        <taxon>Candidozyma</taxon>
    </lineage>
</organism>
<feature type="active site" description="Proton donor/acceptor" evidence="2">
    <location>
        <position position="136"/>
    </location>
</feature>
<comment type="similarity">
    <text evidence="1">Belongs to the DapA family.</text>
</comment>
<dbReference type="AlphaFoldDB" id="A0A2V1ATF5"/>
<feature type="binding site" evidence="3">
    <location>
        <position position="47"/>
    </location>
    <ligand>
        <name>pyruvate</name>
        <dbReference type="ChEBI" id="CHEBI:15361"/>
    </ligand>
</feature>
<keyword evidence="5" id="KW-1185">Reference proteome</keyword>
<evidence type="ECO:0000313" key="4">
    <source>
        <dbReference type="EMBL" id="PVH21042.1"/>
    </source>
</evidence>
<gene>
    <name evidence="4" type="ORF">CXQ85_000007</name>
</gene>
<dbReference type="SMART" id="SM01130">
    <property type="entry name" value="DHDPS"/>
    <property type="match status" value="1"/>
</dbReference>
<dbReference type="PIRSF" id="PIRSF001365">
    <property type="entry name" value="DHDPS"/>
    <property type="match status" value="1"/>
</dbReference>
<dbReference type="GeneID" id="37005340"/>
<comment type="caution">
    <text evidence="4">The sequence shown here is derived from an EMBL/GenBank/DDBJ whole genome shotgun (WGS) entry which is preliminary data.</text>
</comment>
<evidence type="ECO:0000256" key="2">
    <source>
        <dbReference type="PIRSR" id="PIRSR001365-1"/>
    </source>
</evidence>
<evidence type="ECO:0000256" key="3">
    <source>
        <dbReference type="PIRSR" id="PIRSR001365-2"/>
    </source>
</evidence>
<dbReference type="InterPro" id="IPR002220">
    <property type="entry name" value="DapA-like"/>
</dbReference>
<evidence type="ECO:0008006" key="6">
    <source>
        <dbReference type="Google" id="ProtNLM"/>
    </source>
</evidence>
<dbReference type="PANTHER" id="PTHR12128">
    <property type="entry name" value="DIHYDRODIPICOLINATE SYNTHASE"/>
    <property type="match status" value="1"/>
</dbReference>